<feature type="compositionally biased region" description="Basic residues" evidence="1">
    <location>
        <begin position="193"/>
        <end position="211"/>
    </location>
</feature>
<feature type="region of interest" description="Disordered" evidence="1">
    <location>
        <begin position="132"/>
        <end position="166"/>
    </location>
</feature>
<sequence length="317" mass="34738">MTLYAQTADDGKLTVGPEKANGAAIANATKFAITAVQHFDPTDDHDGTVPRLAYAGDSDQTAREHLAENYAAEHDSAKGDAIGWLATYLAAGPRWAADAHTARDKAGFSEKAIKTAKRKLGVESERDTANGPWFWRLPQHQGVPEGRPQVPEDPSRAAWTSGTCGTTRKLPANTVRLGLASSVTNHTSAPRLYARRLRAGPRQHGPRRHTRDHGPTPAPLPGGARRPLPGVDPRRLWPLRRLPARASEAPRPRPAKPDRPRLRARASPTPRTVGTAHRHRHRRLRTPRVRPDHHPRTALGPGSQPRPQLPWTRTPGL</sequence>
<protein>
    <submittedName>
        <fullName evidence="2">Uncharacterized protein</fullName>
    </submittedName>
</protein>
<evidence type="ECO:0000313" key="3">
    <source>
        <dbReference type="Proteomes" id="UP000198875"/>
    </source>
</evidence>
<dbReference type="Proteomes" id="UP000198875">
    <property type="component" value="Unassembled WGS sequence"/>
</dbReference>
<feature type="compositionally biased region" description="Basic residues" evidence="1">
    <location>
        <begin position="276"/>
        <end position="288"/>
    </location>
</feature>
<dbReference type="EMBL" id="CSTD01000003">
    <property type="protein sequence ID" value="CPR11957.1"/>
    <property type="molecule type" value="Genomic_DNA"/>
</dbReference>
<dbReference type="AlphaFoldDB" id="A0A0U0WAU7"/>
<evidence type="ECO:0000256" key="1">
    <source>
        <dbReference type="SAM" id="MobiDB-lite"/>
    </source>
</evidence>
<organism evidence="2 3">
    <name type="scientific">Mycobacterium bohemicum DSM 44277</name>
    <dbReference type="NCBI Taxonomy" id="1236609"/>
    <lineage>
        <taxon>Bacteria</taxon>
        <taxon>Bacillati</taxon>
        <taxon>Actinomycetota</taxon>
        <taxon>Actinomycetes</taxon>
        <taxon>Mycobacteriales</taxon>
        <taxon>Mycobacteriaceae</taxon>
        <taxon>Mycobacterium</taxon>
    </lineage>
</organism>
<feature type="region of interest" description="Disordered" evidence="1">
    <location>
        <begin position="181"/>
        <end position="317"/>
    </location>
</feature>
<reference evidence="2 3" key="1">
    <citation type="submission" date="2015-03" db="EMBL/GenBank/DDBJ databases">
        <authorList>
            <person name="Murphy D."/>
        </authorList>
    </citation>
    <scope>NUCLEOTIDE SEQUENCE [LARGE SCALE GENOMIC DNA]</scope>
    <source>
        <strain evidence="2 3">DSM 44277</strain>
    </source>
</reference>
<accession>A0A0U0WAU7</accession>
<gene>
    <name evidence="2" type="ORF">BN971_03250</name>
</gene>
<evidence type="ECO:0000313" key="2">
    <source>
        <dbReference type="EMBL" id="CPR11957.1"/>
    </source>
</evidence>
<name>A0A0U0WAU7_MYCBE</name>
<proteinExistence type="predicted"/>
<feature type="compositionally biased region" description="Basic and acidic residues" evidence="1">
    <location>
        <begin position="248"/>
        <end position="261"/>
    </location>
</feature>